<evidence type="ECO:0000256" key="3">
    <source>
        <dbReference type="ARBA" id="ARBA00023134"/>
    </source>
</evidence>
<comment type="similarity">
    <text evidence="1 4 6">Belongs to the FtsZ family.</text>
</comment>
<feature type="domain" description="Tubulin/FtsZ GTPase" evidence="8">
    <location>
        <begin position="17"/>
        <end position="210"/>
    </location>
</feature>
<dbReference type="InterPro" id="IPR008280">
    <property type="entry name" value="Tub_FtsZ_C"/>
</dbReference>
<feature type="binding site" evidence="4">
    <location>
        <position position="145"/>
    </location>
    <ligand>
        <name>GTP</name>
        <dbReference type="ChEBI" id="CHEBI:37565"/>
    </ligand>
</feature>
<dbReference type="SMART" id="SM00864">
    <property type="entry name" value="Tubulin"/>
    <property type="match status" value="1"/>
</dbReference>
<evidence type="ECO:0000256" key="6">
    <source>
        <dbReference type="RuleBase" id="RU000631"/>
    </source>
</evidence>
<dbReference type="GO" id="GO:0051258">
    <property type="term" value="P:protein polymerization"/>
    <property type="evidence" value="ECO:0007669"/>
    <property type="project" value="UniProtKB-UniRule"/>
</dbReference>
<keyword evidence="4 6" id="KW-0717">Septation</keyword>
<feature type="binding site" evidence="4">
    <location>
        <begin position="114"/>
        <end position="116"/>
    </location>
    <ligand>
        <name>GTP</name>
        <dbReference type="ChEBI" id="CHEBI:37565"/>
    </ligand>
</feature>
<comment type="subcellular location">
    <subcellularLocation>
        <location evidence="4">Cytoplasm</location>
    </subcellularLocation>
    <text evidence="4">Assembles at midcell at the inner surface of the cytoplasmic membrane.</text>
</comment>
<evidence type="ECO:0000259" key="8">
    <source>
        <dbReference type="SMART" id="SM00864"/>
    </source>
</evidence>
<dbReference type="NCBIfam" id="TIGR00065">
    <property type="entry name" value="ftsZ"/>
    <property type="match status" value="1"/>
</dbReference>
<dbReference type="GO" id="GO:0005737">
    <property type="term" value="C:cytoplasm"/>
    <property type="evidence" value="ECO:0007669"/>
    <property type="project" value="UniProtKB-SubCell"/>
</dbReference>
<evidence type="ECO:0000256" key="7">
    <source>
        <dbReference type="SAM" id="MobiDB-lite"/>
    </source>
</evidence>
<dbReference type="GO" id="GO:0032153">
    <property type="term" value="C:cell division site"/>
    <property type="evidence" value="ECO:0007669"/>
    <property type="project" value="UniProtKB-UniRule"/>
</dbReference>
<dbReference type="PROSITE" id="PS01135">
    <property type="entry name" value="FTSZ_2"/>
    <property type="match status" value="1"/>
</dbReference>
<comment type="subunit">
    <text evidence="4">Homodimer. Polymerizes to form a dynamic ring structure in a strictly GTP-dependent manner. Interacts directly with several other division proteins.</text>
</comment>
<gene>
    <name evidence="4" type="primary">ftsZ</name>
    <name evidence="10" type="ORF">SAMN05421780_11021</name>
</gene>
<dbReference type="GO" id="GO:0043093">
    <property type="term" value="P:FtsZ-dependent cytokinesis"/>
    <property type="evidence" value="ECO:0007669"/>
    <property type="project" value="UniProtKB-UniRule"/>
</dbReference>
<evidence type="ECO:0000313" key="11">
    <source>
        <dbReference type="Proteomes" id="UP000199514"/>
    </source>
</evidence>
<dbReference type="HAMAP" id="MF_00909">
    <property type="entry name" value="FtsZ"/>
    <property type="match status" value="1"/>
</dbReference>
<comment type="function">
    <text evidence="4 6">Essential cell division protein that forms a contractile ring structure (Z ring) at the future cell division site. The regulation of the ring assembly controls the timing and the location of cell division. One of the functions of the FtsZ ring is to recruit other cell division proteins to the septum to produce a new cell wall between the dividing cells. Binds GTP and shows GTPase activity.</text>
</comment>
<dbReference type="Pfam" id="PF00091">
    <property type="entry name" value="Tubulin"/>
    <property type="match status" value="1"/>
</dbReference>
<dbReference type="InterPro" id="IPR020805">
    <property type="entry name" value="Cell_div_FtsZ_CS"/>
</dbReference>
<keyword evidence="4 6" id="KW-0131">Cell cycle</keyword>
<dbReference type="Gene3D" id="3.30.1330.20">
    <property type="entry name" value="Tubulin/FtsZ, C-terminal domain"/>
    <property type="match status" value="1"/>
</dbReference>
<dbReference type="AlphaFoldDB" id="A0A1I1M5S2"/>
<dbReference type="GO" id="GO:0005525">
    <property type="term" value="F:GTP binding"/>
    <property type="evidence" value="ECO:0007669"/>
    <property type="project" value="UniProtKB-UniRule"/>
</dbReference>
<feature type="compositionally biased region" description="Polar residues" evidence="7">
    <location>
        <begin position="520"/>
        <end position="537"/>
    </location>
</feature>
<dbReference type="SUPFAM" id="SSF52490">
    <property type="entry name" value="Tubulin nucleotide-binding domain-like"/>
    <property type="match status" value="1"/>
</dbReference>
<keyword evidence="4 6" id="KW-0132">Cell division</keyword>
<accession>A0A1I1M5S2</accession>
<protein>
    <recommendedName>
        <fullName evidence="4 5">Cell division protein FtsZ</fullName>
    </recommendedName>
</protein>
<dbReference type="STRING" id="927664.SAMN05421780_11021"/>
<dbReference type="InterPro" id="IPR000158">
    <property type="entry name" value="Cell_div_FtsZ"/>
</dbReference>
<evidence type="ECO:0000256" key="5">
    <source>
        <dbReference type="NCBIfam" id="TIGR00065"/>
    </source>
</evidence>
<dbReference type="Proteomes" id="UP000199514">
    <property type="component" value="Unassembled WGS sequence"/>
</dbReference>
<feature type="region of interest" description="Disordered" evidence="7">
    <location>
        <begin position="502"/>
        <end position="537"/>
    </location>
</feature>
<feature type="binding site" evidence="4">
    <location>
        <position position="149"/>
    </location>
    <ligand>
        <name>GTP</name>
        <dbReference type="ChEBI" id="CHEBI:37565"/>
    </ligand>
</feature>
<feature type="domain" description="Tubulin/FtsZ 2-layer sandwich" evidence="9">
    <location>
        <begin position="212"/>
        <end position="332"/>
    </location>
</feature>
<feature type="binding site" evidence="4">
    <location>
        <begin position="25"/>
        <end position="29"/>
    </location>
    <ligand>
        <name>GTP</name>
        <dbReference type="ChEBI" id="CHEBI:37565"/>
    </ligand>
</feature>
<dbReference type="SMART" id="SM00865">
    <property type="entry name" value="Tubulin_C"/>
    <property type="match status" value="1"/>
</dbReference>
<dbReference type="PANTHER" id="PTHR30314:SF3">
    <property type="entry name" value="MITOCHONDRIAL DIVISION PROTEIN FSZA"/>
    <property type="match status" value="1"/>
</dbReference>
<dbReference type="InterPro" id="IPR024757">
    <property type="entry name" value="FtsZ_C"/>
</dbReference>
<dbReference type="PANTHER" id="PTHR30314">
    <property type="entry name" value="CELL DIVISION PROTEIN FTSZ-RELATED"/>
    <property type="match status" value="1"/>
</dbReference>
<dbReference type="PRINTS" id="PR00423">
    <property type="entry name" value="CELLDVISFTSZ"/>
</dbReference>
<keyword evidence="2 4" id="KW-0547">Nucleotide-binding</keyword>
<dbReference type="Pfam" id="PF12327">
    <property type="entry name" value="FtsZ_C"/>
    <property type="match status" value="1"/>
</dbReference>
<reference evidence="10 11" key="1">
    <citation type="submission" date="2016-10" db="EMBL/GenBank/DDBJ databases">
        <authorList>
            <person name="de Groot N.N."/>
        </authorList>
    </citation>
    <scope>NUCLEOTIDE SEQUENCE [LARGE SCALE GENOMIC DNA]</scope>
    <source>
        <strain evidence="10 11">DSM 6793</strain>
    </source>
</reference>
<sequence>MKEKVHSFELPDRHKSIIKVVGVGGGGSNAVNFMYGQGIKDVEFVVCNTDSQALEKSPVPTRLQIGKALTEGLGAGANPTKGRDAAVESEDDIRATIAIDNTKMVFITAGMGGGTGTGAAPVIARVAKEQGLLTVGIVTSPFAFEGPRKRKQAEVGISEMKEYCDTVLVILNDKIREMFGNMSIKEAYAQADMVLTTAARSIAEVITRHAEVNVDFEDVKTVMQNSGTAVLGSAEVSGEDRAIRAAQQALASPLLDNREIRGAQKILLSIISGDSPSMTMDEFAAISEYIQEQAGENADIIYGNSIDPSLGDKISVTVIATGFEDEHSKKVELAKVKDLDTGHIVLPVHRTPPPTPPSAMEEGNKVPTPLPVAPLAQELPVSEPVPLANTVLPPVVVEDNLPKNEPVAPKNEPVVRPETPREVLPLDDNINIQPASRNPYDQGLVQSERERELQRQLFELKAQQRRKEVLGNAGHGQEMPRAWDNEMKQSLDQPAYMRQERKLNNVPNSNQSNVSRYTLGENNDLSSNNKYLSDNVD</sequence>
<dbReference type="InterPro" id="IPR003008">
    <property type="entry name" value="Tubulin_FtsZ_GTPase"/>
</dbReference>
<keyword evidence="3 4" id="KW-0342">GTP-binding</keyword>
<dbReference type="Gene3D" id="3.40.50.1440">
    <property type="entry name" value="Tubulin/FtsZ, GTPase domain"/>
    <property type="match status" value="1"/>
</dbReference>
<name>A0A1I1M5S2_9BACT</name>
<proteinExistence type="inferred from homology"/>
<dbReference type="CDD" id="cd02201">
    <property type="entry name" value="FtsZ_type1"/>
    <property type="match status" value="1"/>
</dbReference>
<keyword evidence="4" id="KW-0963">Cytoplasm</keyword>
<dbReference type="PROSITE" id="PS01134">
    <property type="entry name" value="FTSZ_1"/>
    <property type="match status" value="1"/>
</dbReference>
<evidence type="ECO:0000313" key="10">
    <source>
        <dbReference type="EMBL" id="SFC80092.1"/>
    </source>
</evidence>
<dbReference type="SUPFAM" id="SSF55307">
    <property type="entry name" value="Tubulin C-terminal domain-like"/>
    <property type="match status" value="1"/>
</dbReference>
<dbReference type="InterPro" id="IPR045061">
    <property type="entry name" value="FtsZ/CetZ"/>
</dbReference>
<evidence type="ECO:0000256" key="2">
    <source>
        <dbReference type="ARBA" id="ARBA00022741"/>
    </source>
</evidence>
<feature type="compositionally biased region" description="Low complexity" evidence="7">
    <location>
        <begin position="504"/>
        <end position="515"/>
    </location>
</feature>
<dbReference type="GO" id="GO:0000917">
    <property type="term" value="P:division septum assembly"/>
    <property type="evidence" value="ECO:0007669"/>
    <property type="project" value="UniProtKB-KW"/>
</dbReference>
<dbReference type="GO" id="GO:0003924">
    <property type="term" value="F:GTPase activity"/>
    <property type="evidence" value="ECO:0007669"/>
    <property type="project" value="UniProtKB-UniRule"/>
</dbReference>
<feature type="binding site" evidence="4">
    <location>
        <position position="192"/>
    </location>
    <ligand>
        <name>GTP</name>
        <dbReference type="ChEBI" id="CHEBI:37565"/>
    </ligand>
</feature>
<keyword evidence="11" id="KW-1185">Reference proteome</keyword>
<evidence type="ECO:0000256" key="4">
    <source>
        <dbReference type="HAMAP-Rule" id="MF_00909"/>
    </source>
</evidence>
<dbReference type="EMBL" id="FOLE01000010">
    <property type="protein sequence ID" value="SFC80092.1"/>
    <property type="molecule type" value="Genomic_DNA"/>
</dbReference>
<dbReference type="RefSeq" id="WP_091514907.1">
    <property type="nucleotide sequence ID" value="NZ_FOLE01000010.1"/>
</dbReference>
<evidence type="ECO:0000256" key="1">
    <source>
        <dbReference type="ARBA" id="ARBA00009690"/>
    </source>
</evidence>
<dbReference type="FunFam" id="3.40.50.1440:FF:000001">
    <property type="entry name" value="Cell division protein FtsZ"/>
    <property type="match status" value="1"/>
</dbReference>
<dbReference type="OrthoDB" id="9813375at2"/>
<dbReference type="InterPro" id="IPR036525">
    <property type="entry name" value="Tubulin/FtsZ_GTPase_sf"/>
</dbReference>
<evidence type="ECO:0000259" key="9">
    <source>
        <dbReference type="SMART" id="SM00865"/>
    </source>
</evidence>
<dbReference type="InterPro" id="IPR037103">
    <property type="entry name" value="Tubulin/FtsZ-like_C"/>
</dbReference>
<organism evidence="10 11">
    <name type="scientific">Flexibacter flexilis DSM 6793</name>
    <dbReference type="NCBI Taxonomy" id="927664"/>
    <lineage>
        <taxon>Bacteria</taxon>
        <taxon>Pseudomonadati</taxon>
        <taxon>Bacteroidota</taxon>
        <taxon>Cytophagia</taxon>
        <taxon>Cytophagales</taxon>
        <taxon>Flexibacteraceae</taxon>
        <taxon>Flexibacter</taxon>
    </lineage>
</organism>
<dbReference type="InterPro" id="IPR018316">
    <property type="entry name" value="Tubulin/FtsZ_2-layer-sand-dom"/>
</dbReference>